<dbReference type="Pfam" id="PF20155">
    <property type="entry name" value="TMP_3"/>
    <property type="match status" value="1"/>
</dbReference>
<name>A0A220MHW8_9BACL</name>
<dbReference type="Proteomes" id="UP000197781">
    <property type="component" value="Chromosome"/>
</dbReference>
<evidence type="ECO:0000313" key="3">
    <source>
        <dbReference type="EMBL" id="ASJ54200.1"/>
    </source>
</evidence>
<organism evidence="3 4">
    <name type="scientific">Brevibacillus formosus</name>
    <dbReference type="NCBI Taxonomy" id="54913"/>
    <lineage>
        <taxon>Bacteria</taxon>
        <taxon>Bacillati</taxon>
        <taxon>Bacillota</taxon>
        <taxon>Bacilli</taxon>
        <taxon>Bacillales</taxon>
        <taxon>Paenibacillaceae</taxon>
        <taxon>Brevibacillus</taxon>
    </lineage>
</organism>
<accession>A0A220MHW8</accession>
<gene>
    <name evidence="3" type="ORF">BP422_11970</name>
</gene>
<feature type="transmembrane region" description="Helical" evidence="1">
    <location>
        <begin position="357"/>
        <end position="376"/>
    </location>
</feature>
<keyword evidence="1" id="KW-0812">Transmembrane</keyword>
<feature type="transmembrane region" description="Helical" evidence="1">
    <location>
        <begin position="388"/>
        <end position="407"/>
    </location>
</feature>
<evidence type="ECO:0000256" key="1">
    <source>
        <dbReference type="SAM" id="Phobius"/>
    </source>
</evidence>
<dbReference type="PANTHER" id="PTHR38812">
    <property type="entry name" value="MU-LIKE PROPHAGE FLUMU PROTEIN GP42"/>
    <property type="match status" value="1"/>
</dbReference>
<dbReference type="AlphaFoldDB" id="A0A220MHW8"/>
<dbReference type="KEGG" id="bfm:BP422_11970"/>
<evidence type="ECO:0000259" key="2">
    <source>
        <dbReference type="Pfam" id="PF20155"/>
    </source>
</evidence>
<evidence type="ECO:0000313" key="4">
    <source>
        <dbReference type="Proteomes" id="UP000197781"/>
    </source>
</evidence>
<keyword evidence="1" id="KW-1133">Transmembrane helix</keyword>
<dbReference type="InterPro" id="IPR013491">
    <property type="entry name" value="Tape_meas_N"/>
</dbReference>
<sequence length="606" mass="63841">MSAKDVSKTLVLKDGVTGTLQKIIGGTVAYKKHLKDLKNVGVETWSSIKSGAGMAAVAIGAAATAMVGIGVKANMTAETAERSFGILLKSAEDAKKMVKDLQVLAETSPFDFDGMQQSAKTLLGMGFAGSQVIPMLQRLGDTVAAVGGNTDQLKGIALAIGQIQTKGKVSAEEMNQLAERGVAGWDLLSQELGKSKVELMKMAENGELFADKALPAIMTGLEKRFGGSMKSMSDTFEYTLANIKESGTRMLAGMTSPLFLALKEDLRGIQAFLSSDSAAAWGASFSQGLMTAYNAAKATFGVMSDIAVFVSSNWSVIGPVVYGVAGSLVVYKIAVAGATLTTALFGVESTFATVKTGLMGTAALVTSGQIGILRAAQMGLNVVMAANPIGFVITLLGLLVTAGIYVVQNWDTVKQAAKELWNVVVDYAEQGVNNWIGLANTLLSAYDFAWKGIGFGAAQMWNGIVSAAEWGAKNMLAPINAALEAVGGQRIDVNFGAAQFDAKMPKWETKSIIPQVDFSAAKANTGFTDDLNQTRKEQREASGQRDKKLTDALNANTNALAFNTDATAGNTKATDKNTKATLRDNLSPVDLADSLLGRIERHMWST</sequence>
<dbReference type="RefSeq" id="WP_088907982.1">
    <property type="nucleotide sequence ID" value="NZ_CP018145.1"/>
</dbReference>
<keyword evidence="1" id="KW-0472">Membrane</keyword>
<dbReference type="EMBL" id="CP018145">
    <property type="protein sequence ID" value="ASJ54200.1"/>
    <property type="molecule type" value="Genomic_DNA"/>
</dbReference>
<dbReference type="InterPro" id="IPR053058">
    <property type="entry name" value="Mulikevirus_tape_measure"/>
</dbReference>
<reference evidence="3 4" key="1">
    <citation type="submission" date="2016-11" db="EMBL/GenBank/DDBJ databases">
        <authorList>
            <person name="Jaros S."/>
            <person name="Januszkiewicz K."/>
            <person name="Wedrychowicz H."/>
        </authorList>
    </citation>
    <scope>NUCLEOTIDE SEQUENCE [LARGE SCALE GENOMIC DNA]</scope>
    <source>
        <strain evidence="3 4">NF2</strain>
    </source>
</reference>
<feature type="domain" description="Tape measure protein N-terminal" evidence="2">
    <location>
        <begin position="71"/>
        <end position="254"/>
    </location>
</feature>
<proteinExistence type="predicted"/>
<dbReference type="NCBIfam" id="TIGR02675">
    <property type="entry name" value="tape_meas_nterm"/>
    <property type="match status" value="1"/>
</dbReference>
<dbReference type="PANTHER" id="PTHR38812:SF2">
    <property type="entry name" value="MU-LIKE PROPHAGE FLUMU PROTEIN GP42"/>
    <property type="match status" value="1"/>
</dbReference>
<protein>
    <recommendedName>
        <fullName evidence="2">Tape measure protein N-terminal domain-containing protein</fullName>
    </recommendedName>
</protein>